<evidence type="ECO:0000313" key="8">
    <source>
        <dbReference type="Proteomes" id="UP000602381"/>
    </source>
</evidence>
<comment type="catalytic activity">
    <reaction evidence="6">
        <text>L-lysyl-[protein] + 3 S-adenosyl-L-methionine = N(6),N(6),N(6)-trimethyl-L-lysyl-[protein] + 3 S-adenosyl-L-homocysteine + 3 H(+)</text>
        <dbReference type="Rhea" id="RHEA:54192"/>
        <dbReference type="Rhea" id="RHEA-COMP:9752"/>
        <dbReference type="Rhea" id="RHEA-COMP:13826"/>
        <dbReference type="ChEBI" id="CHEBI:15378"/>
        <dbReference type="ChEBI" id="CHEBI:29969"/>
        <dbReference type="ChEBI" id="CHEBI:57856"/>
        <dbReference type="ChEBI" id="CHEBI:59789"/>
        <dbReference type="ChEBI" id="CHEBI:61961"/>
    </reaction>
</comment>
<dbReference type="Proteomes" id="UP000602381">
    <property type="component" value="Unassembled WGS sequence"/>
</dbReference>
<proteinExistence type="inferred from homology"/>
<gene>
    <name evidence="6 7" type="primary">prmA</name>
    <name evidence="7" type="ORF">GCM10007972_11920</name>
</gene>
<sequence length="315" mass="34460">MSAWHVWTTAPMAVAPALETLFEEVFALDACPPTISSFEVVEDHIWRIEAYFDTKPDLTRLAAALDAWRDETGHQAEDIQCEALEDRDWVSESQKLLSPVTAGKLFVHGSHDRENRRAFGINLQIEAGQAFGTGQHATTMGCLLMLDRLARRIDRPQAMLDLGCGSGVLAMAMGRLWRKGVLASDIDPIAMVTTRENAVINDFPWRHNHRAGYGLAALTAPGMRHRAITSAGPFDLMTANILAAPLVEMAADIAKGVAPGGRLILAGLLARQERRVANAYRARGFLCEGRLQIGDWPTLLMRKAPAQGKDSAKIA</sequence>
<evidence type="ECO:0000256" key="5">
    <source>
        <dbReference type="ARBA" id="ARBA00022691"/>
    </source>
</evidence>
<dbReference type="SUPFAM" id="SSF53335">
    <property type="entry name" value="S-adenosyl-L-methionine-dependent methyltransferases"/>
    <property type="match status" value="1"/>
</dbReference>
<dbReference type="CDD" id="cd02440">
    <property type="entry name" value="AdoMet_MTases"/>
    <property type="match status" value="1"/>
</dbReference>
<evidence type="ECO:0000256" key="6">
    <source>
        <dbReference type="HAMAP-Rule" id="MF_00735"/>
    </source>
</evidence>
<evidence type="ECO:0000256" key="2">
    <source>
        <dbReference type="ARBA" id="ARBA00022490"/>
    </source>
</evidence>
<evidence type="ECO:0000256" key="3">
    <source>
        <dbReference type="ARBA" id="ARBA00022603"/>
    </source>
</evidence>
<dbReference type="EC" id="2.1.1.-" evidence="6"/>
<dbReference type="InterPro" id="IPR004498">
    <property type="entry name" value="Ribosomal_PrmA_MeTrfase"/>
</dbReference>
<accession>A0ABQ2LC17</accession>
<feature type="binding site" evidence="6">
    <location>
        <position position="163"/>
    </location>
    <ligand>
        <name>S-adenosyl-L-methionine</name>
        <dbReference type="ChEBI" id="CHEBI:59789"/>
    </ligand>
</feature>
<dbReference type="InterPro" id="IPR029063">
    <property type="entry name" value="SAM-dependent_MTases_sf"/>
</dbReference>
<keyword evidence="4 6" id="KW-0808">Transferase</keyword>
<keyword evidence="2 6" id="KW-0963">Cytoplasm</keyword>
<keyword evidence="3 6" id="KW-0489">Methyltransferase</keyword>
<keyword evidence="5 6" id="KW-0949">S-adenosyl-L-methionine</keyword>
<dbReference type="EMBL" id="BMOV01000003">
    <property type="protein sequence ID" value="GGO09888.1"/>
    <property type="molecule type" value="Genomic_DNA"/>
</dbReference>
<dbReference type="InterPro" id="IPR050078">
    <property type="entry name" value="Ribosomal_L11_MeTrfase_PrmA"/>
</dbReference>
<comment type="similarity">
    <text evidence="1 6">Belongs to the methyltransferase superfamily. PrmA family.</text>
</comment>
<comment type="function">
    <text evidence="6">Methylates ribosomal protein L11.</text>
</comment>
<evidence type="ECO:0000256" key="1">
    <source>
        <dbReference type="ARBA" id="ARBA00009741"/>
    </source>
</evidence>
<dbReference type="GO" id="GO:0032259">
    <property type="term" value="P:methylation"/>
    <property type="evidence" value="ECO:0007669"/>
    <property type="project" value="UniProtKB-KW"/>
</dbReference>
<dbReference type="Pfam" id="PF06325">
    <property type="entry name" value="PrmA"/>
    <property type="match status" value="1"/>
</dbReference>
<comment type="caution">
    <text evidence="7">The sequence shown here is derived from an EMBL/GenBank/DDBJ whole genome shotgun (WGS) entry which is preliminary data.</text>
</comment>
<keyword evidence="7" id="KW-0689">Ribosomal protein</keyword>
<protein>
    <recommendedName>
        <fullName evidence="6">Ribosomal protein L11 methyltransferase</fullName>
        <shortName evidence="6">L11 Mtase</shortName>
        <ecNumber evidence="6">2.1.1.-</ecNumber>
    </recommendedName>
</protein>
<name>A0ABQ2LC17_9PROT</name>
<evidence type="ECO:0000256" key="4">
    <source>
        <dbReference type="ARBA" id="ARBA00022679"/>
    </source>
</evidence>
<keyword evidence="8" id="KW-1185">Reference proteome</keyword>
<dbReference type="PANTHER" id="PTHR43648">
    <property type="entry name" value="ELECTRON TRANSFER FLAVOPROTEIN BETA SUBUNIT LYSINE METHYLTRANSFERASE"/>
    <property type="match status" value="1"/>
</dbReference>
<dbReference type="Gene3D" id="3.40.50.150">
    <property type="entry name" value="Vaccinia Virus protein VP39"/>
    <property type="match status" value="1"/>
</dbReference>
<dbReference type="GO" id="GO:0008168">
    <property type="term" value="F:methyltransferase activity"/>
    <property type="evidence" value="ECO:0007669"/>
    <property type="project" value="UniProtKB-KW"/>
</dbReference>
<keyword evidence="7" id="KW-0687">Ribonucleoprotein</keyword>
<feature type="binding site" evidence="6">
    <location>
        <position position="139"/>
    </location>
    <ligand>
        <name>S-adenosyl-L-methionine</name>
        <dbReference type="ChEBI" id="CHEBI:59789"/>
    </ligand>
</feature>
<dbReference type="PANTHER" id="PTHR43648:SF1">
    <property type="entry name" value="ELECTRON TRANSFER FLAVOPROTEIN BETA SUBUNIT LYSINE METHYLTRANSFERASE"/>
    <property type="match status" value="1"/>
</dbReference>
<reference evidence="8" key="1">
    <citation type="journal article" date="2019" name="Int. J. Syst. Evol. Microbiol.">
        <title>The Global Catalogue of Microorganisms (GCM) 10K type strain sequencing project: providing services to taxonomists for standard genome sequencing and annotation.</title>
        <authorList>
            <consortium name="The Broad Institute Genomics Platform"/>
            <consortium name="The Broad Institute Genome Sequencing Center for Infectious Disease"/>
            <person name="Wu L."/>
            <person name="Ma J."/>
        </authorList>
    </citation>
    <scope>NUCLEOTIDE SEQUENCE [LARGE SCALE GENOMIC DNA]</scope>
    <source>
        <strain evidence="8">JCM 17843</strain>
    </source>
</reference>
<organism evidence="7 8">
    <name type="scientific">Iodidimonas muriae</name>
    <dbReference type="NCBI Taxonomy" id="261467"/>
    <lineage>
        <taxon>Bacteria</taxon>
        <taxon>Pseudomonadati</taxon>
        <taxon>Pseudomonadota</taxon>
        <taxon>Alphaproteobacteria</taxon>
        <taxon>Iodidimonadales</taxon>
        <taxon>Iodidimonadaceae</taxon>
        <taxon>Iodidimonas</taxon>
    </lineage>
</organism>
<comment type="subcellular location">
    <subcellularLocation>
        <location evidence="6">Cytoplasm</location>
    </subcellularLocation>
</comment>
<evidence type="ECO:0000313" key="7">
    <source>
        <dbReference type="EMBL" id="GGO09888.1"/>
    </source>
</evidence>
<feature type="binding site" evidence="6">
    <location>
        <position position="185"/>
    </location>
    <ligand>
        <name>S-adenosyl-L-methionine</name>
        <dbReference type="ChEBI" id="CHEBI:59789"/>
    </ligand>
</feature>
<dbReference type="RefSeq" id="WP_150004936.1">
    <property type="nucleotide sequence ID" value="NZ_BMOV01000003.1"/>
</dbReference>
<dbReference type="GO" id="GO:0005840">
    <property type="term" value="C:ribosome"/>
    <property type="evidence" value="ECO:0007669"/>
    <property type="project" value="UniProtKB-KW"/>
</dbReference>
<feature type="binding site" evidence="6">
    <location>
        <position position="240"/>
    </location>
    <ligand>
        <name>S-adenosyl-L-methionine</name>
        <dbReference type="ChEBI" id="CHEBI:59789"/>
    </ligand>
</feature>
<dbReference type="HAMAP" id="MF_00735">
    <property type="entry name" value="Methyltr_PrmA"/>
    <property type="match status" value="1"/>
</dbReference>